<feature type="region of interest" description="Disordered" evidence="1">
    <location>
        <begin position="398"/>
        <end position="427"/>
    </location>
</feature>
<keyword evidence="2" id="KW-1133">Transmembrane helix</keyword>
<feature type="transmembrane region" description="Helical" evidence="2">
    <location>
        <begin position="430"/>
        <end position="450"/>
    </location>
</feature>
<keyword evidence="2" id="KW-0812">Transmembrane</keyword>
<name>A0ABR1JCW0_9AGAR</name>
<dbReference type="InterPro" id="IPR005198">
    <property type="entry name" value="Glyco_hydro_76"/>
</dbReference>
<evidence type="ECO:0000256" key="2">
    <source>
        <dbReference type="SAM" id="Phobius"/>
    </source>
</evidence>
<evidence type="ECO:0000256" key="1">
    <source>
        <dbReference type="SAM" id="MobiDB-lite"/>
    </source>
</evidence>
<evidence type="ECO:0000313" key="5">
    <source>
        <dbReference type="Proteomes" id="UP001498398"/>
    </source>
</evidence>
<accession>A0ABR1JCW0</accession>
<dbReference type="EMBL" id="JBANRG010000018">
    <property type="protein sequence ID" value="KAK7458151.1"/>
    <property type="molecule type" value="Genomic_DNA"/>
</dbReference>
<proteinExistence type="predicted"/>
<dbReference type="PANTHER" id="PTHR47791:SF1">
    <property type="entry name" value="ENDO MANNANASE, GH76 FAMILY (EUROFUNG)"/>
    <property type="match status" value="1"/>
</dbReference>
<feature type="compositionally biased region" description="Polar residues" evidence="1">
    <location>
        <begin position="471"/>
        <end position="483"/>
    </location>
</feature>
<feature type="compositionally biased region" description="Polar residues" evidence="1">
    <location>
        <begin position="517"/>
        <end position="529"/>
    </location>
</feature>
<feature type="chain" id="PRO_5045043760" description="Glycoside hydrolase family 76 protein" evidence="3">
    <location>
        <begin position="27"/>
        <end position="565"/>
    </location>
</feature>
<feature type="region of interest" description="Disordered" evidence="1">
    <location>
        <begin position="457"/>
        <end position="537"/>
    </location>
</feature>
<evidence type="ECO:0000313" key="4">
    <source>
        <dbReference type="EMBL" id="KAK7458151.1"/>
    </source>
</evidence>
<dbReference type="Gene3D" id="1.20.5.510">
    <property type="entry name" value="Single helix bin"/>
    <property type="match status" value="1"/>
</dbReference>
<keyword evidence="5" id="KW-1185">Reference proteome</keyword>
<feature type="compositionally biased region" description="Low complexity" evidence="1">
    <location>
        <begin position="404"/>
        <end position="426"/>
    </location>
</feature>
<evidence type="ECO:0000256" key="3">
    <source>
        <dbReference type="SAM" id="SignalP"/>
    </source>
</evidence>
<reference evidence="4 5" key="1">
    <citation type="submission" date="2024-01" db="EMBL/GenBank/DDBJ databases">
        <title>A draft genome for the cacao thread blight pathogen Marasmiellus scandens.</title>
        <authorList>
            <person name="Baruah I.K."/>
            <person name="Leung J."/>
            <person name="Bukari Y."/>
            <person name="Amoako-Attah I."/>
            <person name="Meinhardt L.W."/>
            <person name="Bailey B.A."/>
            <person name="Cohen S.P."/>
        </authorList>
    </citation>
    <scope>NUCLEOTIDE SEQUENCE [LARGE SCALE GENOMIC DNA]</scope>
    <source>
        <strain evidence="4 5">GH-19</strain>
    </source>
</reference>
<dbReference type="PANTHER" id="PTHR47791">
    <property type="entry name" value="MEIOTICALLY UP-REGULATED GENE 191 PROTEIN"/>
    <property type="match status" value="1"/>
</dbReference>
<protein>
    <recommendedName>
        <fullName evidence="6">Glycoside hydrolase family 76 protein</fullName>
    </recommendedName>
</protein>
<organism evidence="4 5">
    <name type="scientific">Marasmiellus scandens</name>
    <dbReference type="NCBI Taxonomy" id="2682957"/>
    <lineage>
        <taxon>Eukaryota</taxon>
        <taxon>Fungi</taxon>
        <taxon>Dikarya</taxon>
        <taxon>Basidiomycota</taxon>
        <taxon>Agaricomycotina</taxon>
        <taxon>Agaricomycetes</taxon>
        <taxon>Agaricomycetidae</taxon>
        <taxon>Agaricales</taxon>
        <taxon>Marasmiineae</taxon>
        <taxon>Omphalotaceae</taxon>
        <taxon>Marasmiellus</taxon>
    </lineage>
</organism>
<dbReference type="Pfam" id="PF03663">
    <property type="entry name" value="Glyco_hydro_76"/>
    <property type="match status" value="1"/>
</dbReference>
<gene>
    <name evidence="4" type="ORF">VKT23_010059</name>
</gene>
<evidence type="ECO:0008006" key="6">
    <source>
        <dbReference type="Google" id="ProtNLM"/>
    </source>
</evidence>
<sequence>MTRYLSTMSPATWMLFLHSLVILTMGQSFSPPDSWQEPNVNISLANRKDTADKALTRALLQFDEDTGLFSVMPDVPALPAYFYYEMAKFDILTNDTKFKNRLLDYFSIVRNAHPNFQVNSINEPLTYGYAAIHAYQAYNDNNFLQYAQDAWQFGLSYTVSSDAMAAGKIGVKSFDLQSECNGSTIVGGTFFQTDPNDPYIAGIGTGAFFVLSALLAEATSNGTYLNAASQSADFILNHLAGDSNILLDGLFANSCGNNGNPILSYNSGLGIEGLAVLSSQTNNSTMQQRLNDILSAAVLDAPWLDSRGIVETSDDRPQYLMFGLSTAYNRTQDDNIKDFIRKFISVQYNAILHQATVDGSDVYGKDWVGPPLVQVSPRSQTAALSVLVNALALPEAAAGGTNNTSDSGDSPPSTDSDTSQTSKSSKMGPIIGGVVGGVVVVILLVCFVIWRRRSKKKGLEEEKSTHPTPYMSPNQAPGNSSGSALMREQRGSSDFSIMPTASSNNRKTRPGDPRNFVVSNQSEGTQLGSSDREDMSTEELMRLLTQRLRDGQRPAEEAPPAYWKT</sequence>
<dbReference type="Gene3D" id="1.50.10.20">
    <property type="match status" value="1"/>
</dbReference>
<keyword evidence="3" id="KW-0732">Signal</keyword>
<feature type="signal peptide" evidence="3">
    <location>
        <begin position="1"/>
        <end position="26"/>
    </location>
</feature>
<feature type="compositionally biased region" description="Polar residues" evidence="1">
    <location>
        <begin position="492"/>
        <end position="505"/>
    </location>
</feature>
<dbReference type="Proteomes" id="UP001498398">
    <property type="component" value="Unassembled WGS sequence"/>
</dbReference>
<dbReference type="InterPro" id="IPR053169">
    <property type="entry name" value="MUG_Protein"/>
</dbReference>
<dbReference type="InterPro" id="IPR008928">
    <property type="entry name" value="6-hairpin_glycosidase_sf"/>
</dbReference>
<comment type="caution">
    <text evidence="4">The sequence shown here is derived from an EMBL/GenBank/DDBJ whole genome shotgun (WGS) entry which is preliminary data.</text>
</comment>
<dbReference type="SUPFAM" id="SSF48208">
    <property type="entry name" value="Six-hairpin glycosidases"/>
    <property type="match status" value="1"/>
</dbReference>
<keyword evidence="2" id="KW-0472">Membrane</keyword>